<proteinExistence type="inferred from homology"/>
<dbReference type="InterPro" id="IPR051017">
    <property type="entry name" value="Aldolase-II_Adducin_sf"/>
</dbReference>
<dbReference type="Gene3D" id="3.40.225.10">
    <property type="entry name" value="Class II aldolase/adducin N-terminal domain"/>
    <property type="match status" value="1"/>
</dbReference>
<dbReference type="OrthoDB" id="5291399at2"/>
<feature type="domain" description="Class II aldolase/adducin N-terminal" evidence="2">
    <location>
        <begin position="18"/>
        <end position="197"/>
    </location>
</feature>
<dbReference type="Pfam" id="PF00596">
    <property type="entry name" value="Aldolase_II"/>
    <property type="match status" value="1"/>
</dbReference>
<dbReference type="InterPro" id="IPR001303">
    <property type="entry name" value="Aldolase_II/adducin_N"/>
</dbReference>
<dbReference type="PANTHER" id="PTHR10672">
    <property type="entry name" value="ADDUCIN"/>
    <property type="match status" value="1"/>
</dbReference>
<dbReference type="NCBIfam" id="NF005451">
    <property type="entry name" value="PRK07044.1"/>
    <property type="match status" value="1"/>
</dbReference>
<protein>
    <submittedName>
        <fullName evidence="3">Class II aldolase/adducin family protein</fullName>
    </submittedName>
</protein>
<keyword evidence="4" id="KW-1185">Reference proteome</keyword>
<comment type="similarity">
    <text evidence="1">Belongs to the aldolase class II family.</text>
</comment>
<sequence length="249" mass="27432">MQHAKPTGMADAEWAARIDLAAAHRLADMFGWTNLVYNHITLRVPGQDNCFLLKPNDELFNEVTASSLVKLDLDGKVQDGARQVNVAGFNIHTAVLGARPEINCSIHVHTKAGMAISALDTEILPLTQGSMRFYKRVAYHDYYGISDKDAERVQIAADIGTKKAMILRNHGLLTCAPNIGEAMMSMKYLIDSCEVQLVAQASGAPLRLPPPDICELAAKQWDVHDTRGNVAEWAALMRMAEAFDPSFKR</sequence>
<accession>A0A5B8M0X5</accession>
<name>A0A5B8M0X5_9HYPH</name>
<dbReference type="SUPFAM" id="SSF53639">
    <property type="entry name" value="AraD/HMP-PK domain-like"/>
    <property type="match status" value="1"/>
</dbReference>
<evidence type="ECO:0000313" key="4">
    <source>
        <dbReference type="Proteomes" id="UP000315364"/>
    </source>
</evidence>
<dbReference type="AlphaFoldDB" id="A0A5B8M0X5"/>
<dbReference type="InterPro" id="IPR036409">
    <property type="entry name" value="Aldolase_II/adducin_N_sf"/>
</dbReference>
<dbReference type="KEGG" id="dea:FPZ08_15270"/>
<dbReference type="GO" id="GO:0005856">
    <property type="term" value="C:cytoskeleton"/>
    <property type="evidence" value="ECO:0007669"/>
    <property type="project" value="TreeGrafter"/>
</dbReference>
<dbReference type="GO" id="GO:0051015">
    <property type="term" value="F:actin filament binding"/>
    <property type="evidence" value="ECO:0007669"/>
    <property type="project" value="TreeGrafter"/>
</dbReference>
<evidence type="ECO:0000256" key="1">
    <source>
        <dbReference type="ARBA" id="ARBA00037961"/>
    </source>
</evidence>
<dbReference type="SMART" id="SM01007">
    <property type="entry name" value="Aldolase_II"/>
    <property type="match status" value="1"/>
</dbReference>
<evidence type="ECO:0000313" key="3">
    <source>
        <dbReference type="EMBL" id="QDZ13330.1"/>
    </source>
</evidence>
<dbReference type="EMBL" id="CP042304">
    <property type="protein sequence ID" value="QDZ13330.1"/>
    <property type="molecule type" value="Genomic_DNA"/>
</dbReference>
<dbReference type="Proteomes" id="UP000315364">
    <property type="component" value="Chromosome"/>
</dbReference>
<gene>
    <name evidence="3" type="ORF">FPZ08_15270</name>
</gene>
<organism evidence="3 4">
    <name type="scientific">Devosia ginsengisoli</name>
    <dbReference type="NCBI Taxonomy" id="400770"/>
    <lineage>
        <taxon>Bacteria</taxon>
        <taxon>Pseudomonadati</taxon>
        <taxon>Pseudomonadota</taxon>
        <taxon>Alphaproteobacteria</taxon>
        <taxon>Hyphomicrobiales</taxon>
        <taxon>Devosiaceae</taxon>
        <taxon>Devosia</taxon>
    </lineage>
</organism>
<reference evidence="3 4" key="1">
    <citation type="submission" date="2019-07" db="EMBL/GenBank/DDBJ databases">
        <title>Full genome sequence of Devosia sp. Gsoil 520.</title>
        <authorList>
            <person name="Im W.-T."/>
        </authorList>
    </citation>
    <scope>NUCLEOTIDE SEQUENCE [LARGE SCALE GENOMIC DNA]</scope>
    <source>
        <strain evidence="3 4">Gsoil 520</strain>
    </source>
</reference>
<evidence type="ECO:0000259" key="2">
    <source>
        <dbReference type="SMART" id="SM01007"/>
    </source>
</evidence>
<dbReference type="PANTHER" id="PTHR10672:SF3">
    <property type="entry name" value="PROTEIN HU-LI TAI SHAO"/>
    <property type="match status" value="1"/>
</dbReference>